<dbReference type="Pfam" id="PF00650">
    <property type="entry name" value="CRAL_TRIO"/>
    <property type="match status" value="1"/>
</dbReference>
<sequence>MYLEENITPDEKAAIEELKRRMENEITPKMRKDKSLYYRFLKARDFNIKNAEDMLRKHIAWRKEYQVDTILTDYKPPEVLLKYFPVSLIGCDKEGSPLLYHDMAGDEIGILSSAKKIDLIKYSIYLYENLLELMDEQSKKLGKIIMTSVNIYNCENLTFAKVTNKKSLEMFMLGINVFQDNYPERIKLIIDINTSRYFPILFNFTKLVIAPAVFKKIKIFGREGWQEVLLDIVNADELPAFLGGKKTDPDGNPLCHSFVVHPQEVPKHYYLKKSEKKFSKSAEAEKLILYPFSKEKLTFEIKNAHSFLEWEFETKNRDIGFGLCFKENSESEPVELVPNQRIDTYYESETRMYKCEKPGIYVISFDNSYSWLYPKEIYYKIRVLPPGELEKECELPIGNRIKQPSEYV</sequence>
<dbReference type="SMART" id="SM00516">
    <property type="entry name" value="SEC14"/>
    <property type="match status" value="1"/>
</dbReference>
<dbReference type="CDD" id="cd00170">
    <property type="entry name" value="SEC14"/>
    <property type="match status" value="1"/>
</dbReference>
<dbReference type="PRINTS" id="PR00180">
    <property type="entry name" value="CRETINALDHBP"/>
</dbReference>
<organism evidence="3 4">
    <name type="scientific">Argiope bruennichi</name>
    <name type="common">Wasp spider</name>
    <name type="synonym">Aranea bruennichi</name>
    <dbReference type="NCBI Taxonomy" id="94029"/>
    <lineage>
        <taxon>Eukaryota</taxon>
        <taxon>Metazoa</taxon>
        <taxon>Ecdysozoa</taxon>
        <taxon>Arthropoda</taxon>
        <taxon>Chelicerata</taxon>
        <taxon>Arachnida</taxon>
        <taxon>Araneae</taxon>
        <taxon>Araneomorphae</taxon>
        <taxon>Entelegynae</taxon>
        <taxon>Araneoidea</taxon>
        <taxon>Araneidae</taxon>
        <taxon>Argiope</taxon>
    </lineage>
</organism>
<dbReference type="GO" id="GO:0005737">
    <property type="term" value="C:cytoplasm"/>
    <property type="evidence" value="ECO:0007669"/>
    <property type="project" value="TreeGrafter"/>
</dbReference>
<dbReference type="Proteomes" id="UP000807504">
    <property type="component" value="Unassembled WGS sequence"/>
</dbReference>
<evidence type="ECO:0000259" key="1">
    <source>
        <dbReference type="PROSITE" id="PS50191"/>
    </source>
</evidence>
<name>A0A8T0FUY7_ARGBR</name>
<protein>
    <submittedName>
        <fullName evidence="3">SEC14-like protein 2 like protein</fullName>
    </submittedName>
</protein>
<dbReference type="Pfam" id="PF03765">
    <property type="entry name" value="CRAL_TRIO_N"/>
    <property type="match status" value="1"/>
</dbReference>
<dbReference type="SUPFAM" id="SSF52087">
    <property type="entry name" value="CRAL/TRIO domain"/>
    <property type="match status" value="1"/>
</dbReference>
<evidence type="ECO:0000313" key="4">
    <source>
        <dbReference type="Proteomes" id="UP000807504"/>
    </source>
</evidence>
<dbReference type="SMART" id="SM01100">
    <property type="entry name" value="CRAL_TRIO_N"/>
    <property type="match status" value="1"/>
</dbReference>
<dbReference type="PROSITE" id="PS50866">
    <property type="entry name" value="GOLD"/>
    <property type="match status" value="1"/>
</dbReference>
<evidence type="ECO:0000259" key="2">
    <source>
        <dbReference type="PROSITE" id="PS50866"/>
    </source>
</evidence>
<accession>A0A8T0FUY7</accession>
<comment type="caution">
    <text evidence="3">The sequence shown here is derived from an EMBL/GenBank/DDBJ whole genome shotgun (WGS) entry which is preliminary data.</text>
</comment>
<dbReference type="EMBL" id="JABXBU010000002">
    <property type="protein sequence ID" value="KAF8794917.1"/>
    <property type="molecule type" value="Genomic_DNA"/>
</dbReference>
<dbReference type="PANTHER" id="PTHR23324">
    <property type="entry name" value="SEC14 RELATED PROTEIN"/>
    <property type="match status" value="1"/>
</dbReference>
<dbReference type="AlphaFoldDB" id="A0A8T0FUY7"/>
<reference evidence="3" key="1">
    <citation type="journal article" date="2020" name="bioRxiv">
        <title>Chromosome-level reference genome of the European wasp spider Argiope bruennichi: a resource for studies on range expansion and evolutionary adaptation.</title>
        <authorList>
            <person name="Sheffer M.M."/>
            <person name="Hoppe A."/>
            <person name="Krehenwinkel H."/>
            <person name="Uhl G."/>
            <person name="Kuss A.W."/>
            <person name="Jensen L."/>
            <person name="Jensen C."/>
            <person name="Gillespie R.G."/>
            <person name="Hoff K.J."/>
            <person name="Prost S."/>
        </authorList>
    </citation>
    <scope>NUCLEOTIDE SEQUENCE</scope>
</reference>
<dbReference type="InterPro" id="IPR001251">
    <property type="entry name" value="CRAL-TRIO_dom"/>
</dbReference>
<reference evidence="3" key="2">
    <citation type="submission" date="2020-06" db="EMBL/GenBank/DDBJ databases">
        <authorList>
            <person name="Sheffer M."/>
        </authorList>
    </citation>
    <scope>NUCLEOTIDE SEQUENCE</scope>
</reference>
<dbReference type="InterPro" id="IPR036598">
    <property type="entry name" value="GOLD_dom_sf"/>
</dbReference>
<dbReference type="Gene3D" id="3.40.525.10">
    <property type="entry name" value="CRAL-TRIO lipid binding domain"/>
    <property type="match status" value="1"/>
</dbReference>
<dbReference type="PANTHER" id="PTHR23324:SF83">
    <property type="entry name" value="SEC14-LIKE PROTEIN 2"/>
    <property type="match status" value="1"/>
</dbReference>
<dbReference type="PROSITE" id="PS50191">
    <property type="entry name" value="CRAL_TRIO"/>
    <property type="match status" value="1"/>
</dbReference>
<dbReference type="SUPFAM" id="SSF46938">
    <property type="entry name" value="CRAL/TRIO N-terminal domain"/>
    <property type="match status" value="1"/>
</dbReference>
<dbReference type="SUPFAM" id="SSF101576">
    <property type="entry name" value="Supernatant protein factor (SPF), C-terminal domain"/>
    <property type="match status" value="1"/>
</dbReference>
<dbReference type="InterPro" id="IPR011074">
    <property type="entry name" value="CRAL/TRIO_N_dom"/>
</dbReference>
<evidence type="ECO:0000313" key="3">
    <source>
        <dbReference type="EMBL" id="KAF8794917.1"/>
    </source>
</evidence>
<dbReference type="InterPro" id="IPR009038">
    <property type="entry name" value="GOLD_dom"/>
</dbReference>
<dbReference type="InterPro" id="IPR051064">
    <property type="entry name" value="SEC14/CRAL-TRIO_domain"/>
</dbReference>
<dbReference type="InterPro" id="IPR036273">
    <property type="entry name" value="CRAL/TRIO_N_dom_sf"/>
</dbReference>
<proteinExistence type="predicted"/>
<feature type="domain" description="GOLD" evidence="2">
    <location>
        <begin position="275"/>
        <end position="383"/>
    </location>
</feature>
<dbReference type="Gene3D" id="2.60.120.680">
    <property type="entry name" value="GOLD domain"/>
    <property type="match status" value="1"/>
</dbReference>
<gene>
    <name evidence="3" type="ORF">HNY73_002831</name>
</gene>
<keyword evidence="4" id="KW-1185">Reference proteome</keyword>
<feature type="domain" description="CRAL-TRIO" evidence="1">
    <location>
        <begin position="76"/>
        <end position="250"/>
    </location>
</feature>
<dbReference type="InterPro" id="IPR036865">
    <property type="entry name" value="CRAL-TRIO_dom_sf"/>
</dbReference>